<dbReference type="InterPro" id="IPR052905">
    <property type="entry name" value="LD-transpeptidase_YkuD-like"/>
</dbReference>
<dbReference type="UniPathway" id="UPA00219"/>
<gene>
    <name evidence="10" type="ORF">SAMN04488557_1463</name>
</gene>
<dbReference type="InterPro" id="IPR038063">
    <property type="entry name" value="Transpep_catalytic_dom"/>
</dbReference>
<dbReference type="Pfam" id="PF20142">
    <property type="entry name" value="Scaffold"/>
    <property type="match status" value="1"/>
</dbReference>
<sequence length="665" mass="73269">MTMSLRPPHRSAHKATIFTLSLIGGVLQPSLTRAQDVPVPPPQAPIVEPPVVEPPVVEPPVVEPPSVESSKPTEPLMGTAAAICAKLATKPATPFEEQDSAAVSTFYQARQCRPLWVDEQGPTRAATLVMAELGRAEDWGLKAADFELAAVKEPMLAGSWTPEQTAAAELEITAAVLRYAHEAEGSRISEPEKRLSGYLDRAPVLTDAASVLTRLAGAQNPDEVMRAFQPSQDQFLKLKALLARLRGHTPATEPDRFNIPRRGAMLQAGVRDPDVATLKQRFGIASAPGSEQLYDDQLAAAVKQFQASKSLHADGIVGASTRAKLSGEDVVTTPEKIAAVIANMEEWRWMPRSLGATHVFVNIPAFSIVLTDNNKPVFEERVVVGTPSTQTPVFSKDMTKIVLRPRWNLPDSIKMTALRTGRSIERQGYVVMHNGHVIDSSRVNWSKAKLSNYMIYQPSGDDNALGLVKLLFPNKHSVYLHDTPSRYLFNERVRLFSHGCMRVRNPQQFAQIVFNIDRGHLSPNVGQLVNKGPMDNQIALNTPIPVHVGYFTTWVANDGTPQFFEDYYGHQKRITLALAGKWKDIDVTQEHVTPETLETSAVKKVHYRSARRDEDDDGDRRRRGGGYDRRGGYGSYGGDMGLMRSGRGYSYGNSVGDVIRRALGF</sequence>
<comment type="pathway">
    <text evidence="1 7">Cell wall biogenesis; peptidoglycan biosynthesis.</text>
</comment>
<dbReference type="CDD" id="cd16913">
    <property type="entry name" value="YkuD_like"/>
    <property type="match status" value="1"/>
</dbReference>
<keyword evidence="3" id="KW-0808">Transferase</keyword>
<dbReference type="Pfam" id="PF01471">
    <property type="entry name" value="PG_binding_1"/>
    <property type="match status" value="1"/>
</dbReference>
<dbReference type="GO" id="GO:0008360">
    <property type="term" value="P:regulation of cell shape"/>
    <property type="evidence" value="ECO:0007669"/>
    <property type="project" value="UniProtKB-UniRule"/>
</dbReference>
<dbReference type="SUPFAM" id="SSF47090">
    <property type="entry name" value="PGBD-like"/>
    <property type="match status" value="1"/>
</dbReference>
<dbReference type="PANTHER" id="PTHR41533">
    <property type="entry name" value="L,D-TRANSPEPTIDASE HI_1667-RELATED"/>
    <property type="match status" value="1"/>
</dbReference>
<proteinExistence type="inferred from homology"/>
<dbReference type="STRING" id="51670.SAMN04488557_1463"/>
<evidence type="ECO:0000256" key="6">
    <source>
        <dbReference type="ARBA" id="ARBA00023316"/>
    </source>
</evidence>
<protein>
    <submittedName>
        <fullName evidence="10">Murein L,D-transpeptidase YcbB/YkuD</fullName>
    </submittedName>
</protein>
<dbReference type="InterPro" id="IPR045380">
    <property type="entry name" value="LD_TPept_scaffold_dom"/>
</dbReference>
<evidence type="ECO:0000256" key="2">
    <source>
        <dbReference type="ARBA" id="ARBA00005992"/>
    </source>
</evidence>
<dbReference type="GO" id="GO:0004180">
    <property type="term" value="F:carboxypeptidase activity"/>
    <property type="evidence" value="ECO:0007669"/>
    <property type="project" value="UniProtKB-ARBA"/>
</dbReference>
<evidence type="ECO:0000256" key="4">
    <source>
        <dbReference type="ARBA" id="ARBA00022960"/>
    </source>
</evidence>
<dbReference type="AlphaFoldDB" id="A0A1I7NBJ5"/>
<evidence type="ECO:0000256" key="3">
    <source>
        <dbReference type="ARBA" id="ARBA00022679"/>
    </source>
</evidence>
<evidence type="ECO:0000256" key="1">
    <source>
        <dbReference type="ARBA" id="ARBA00004752"/>
    </source>
</evidence>
<dbReference type="EMBL" id="FPCH01000002">
    <property type="protein sequence ID" value="SFV32011.1"/>
    <property type="molecule type" value="Genomic_DNA"/>
</dbReference>
<dbReference type="SUPFAM" id="SSF141523">
    <property type="entry name" value="L,D-transpeptidase catalytic domain-like"/>
    <property type="match status" value="1"/>
</dbReference>
<evidence type="ECO:0000313" key="11">
    <source>
        <dbReference type="Proteomes" id="UP000199423"/>
    </source>
</evidence>
<feature type="domain" description="L,D-TPase catalytic" evidence="9">
    <location>
        <begin position="357"/>
        <end position="532"/>
    </location>
</feature>
<evidence type="ECO:0000256" key="7">
    <source>
        <dbReference type="PROSITE-ProRule" id="PRU01373"/>
    </source>
</evidence>
<dbReference type="InterPro" id="IPR036365">
    <property type="entry name" value="PGBD-like_sf"/>
</dbReference>
<dbReference type="PROSITE" id="PS52029">
    <property type="entry name" value="LD_TPASE"/>
    <property type="match status" value="1"/>
</dbReference>
<organism evidence="10 11">
    <name type="scientific">Hyphomicrobium facile</name>
    <dbReference type="NCBI Taxonomy" id="51670"/>
    <lineage>
        <taxon>Bacteria</taxon>
        <taxon>Pseudomonadati</taxon>
        <taxon>Pseudomonadota</taxon>
        <taxon>Alphaproteobacteria</taxon>
        <taxon>Hyphomicrobiales</taxon>
        <taxon>Hyphomicrobiaceae</taxon>
        <taxon>Hyphomicrobium</taxon>
    </lineage>
</organism>
<reference evidence="11" key="1">
    <citation type="submission" date="2016-10" db="EMBL/GenBank/DDBJ databases">
        <authorList>
            <person name="Varghese N."/>
            <person name="Submissions S."/>
        </authorList>
    </citation>
    <scope>NUCLEOTIDE SEQUENCE [LARGE SCALE GENOMIC DNA]</scope>
    <source>
        <strain evidence="11">DSM 1565</strain>
    </source>
</reference>
<dbReference type="GO" id="GO:0016740">
    <property type="term" value="F:transferase activity"/>
    <property type="evidence" value="ECO:0007669"/>
    <property type="project" value="UniProtKB-KW"/>
</dbReference>
<dbReference type="GO" id="GO:0071555">
    <property type="term" value="P:cell wall organization"/>
    <property type="evidence" value="ECO:0007669"/>
    <property type="project" value="UniProtKB-UniRule"/>
</dbReference>
<evidence type="ECO:0000256" key="5">
    <source>
        <dbReference type="ARBA" id="ARBA00022984"/>
    </source>
</evidence>
<evidence type="ECO:0000313" key="10">
    <source>
        <dbReference type="EMBL" id="SFV32011.1"/>
    </source>
</evidence>
<keyword evidence="11" id="KW-1185">Reference proteome</keyword>
<keyword evidence="5 7" id="KW-0573">Peptidoglycan synthesis</keyword>
<name>A0A1I7NBJ5_9HYPH</name>
<dbReference type="GO" id="GO:0009252">
    <property type="term" value="P:peptidoglycan biosynthetic process"/>
    <property type="evidence" value="ECO:0007669"/>
    <property type="project" value="UniProtKB-UniPathway"/>
</dbReference>
<dbReference type="PANTHER" id="PTHR41533:SF2">
    <property type="entry name" value="BLR7131 PROTEIN"/>
    <property type="match status" value="1"/>
</dbReference>
<feature type="active site" description="Proton donor/acceptor" evidence="7">
    <location>
        <position position="481"/>
    </location>
</feature>
<dbReference type="InterPro" id="IPR002477">
    <property type="entry name" value="Peptidoglycan-bd-like"/>
</dbReference>
<dbReference type="Proteomes" id="UP000199423">
    <property type="component" value="Unassembled WGS sequence"/>
</dbReference>
<dbReference type="Pfam" id="PF03734">
    <property type="entry name" value="YkuD"/>
    <property type="match status" value="1"/>
</dbReference>
<accession>A0A1I7NBJ5</accession>
<dbReference type="InterPro" id="IPR036366">
    <property type="entry name" value="PGBDSf"/>
</dbReference>
<evidence type="ECO:0000256" key="8">
    <source>
        <dbReference type="SAM" id="MobiDB-lite"/>
    </source>
</evidence>
<keyword evidence="6 7" id="KW-0961">Cell wall biogenesis/degradation</keyword>
<dbReference type="Gene3D" id="1.10.101.10">
    <property type="entry name" value="PGBD-like superfamily/PGBD"/>
    <property type="match status" value="1"/>
</dbReference>
<keyword evidence="4 7" id="KW-0133">Cell shape</keyword>
<dbReference type="InterPro" id="IPR005490">
    <property type="entry name" value="LD_TPept_cat_dom"/>
</dbReference>
<comment type="similarity">
    <text evidence="2">Belongs to the YkuD family.</text>
</comment>
<dbReference type="Gene3D" id="2.40.440.10">
    <property type="entry name" value="L,D-transpeptidase catalytic domain-like"/>
    <property type="match status" value="1"/>
</dbReference>
<evidence type="ECO:0000259" key="9">
    <source>
        <dbReference type="PROSITE" id="PS52029"/>
    </source>
</evidence>
<feature type="region of interest" description="Disordered" evidence="8">
    <location>
        <begin position="606"/>
        <end position="632"/>
    </location>
</feature>
<feature type="active site" description="Nucleophile" evidence="7">
    <location>
        <position position="500"/>
    </location>
</feature>